<proteinExistence type="predicted"/>
<dbReference type="AlphaFoldDB" id="A0A022VZL4"/>
<dbReference type="Proteomes" id="UP000023758">
    <property type="component" value="Unassembled WGS sequence"/>
</dbReference>
<accession>A0A022VZL4</accession>
<name>A0A022VZL4_TRIRU</name>
<sequence length="158" mass="17677">MSDHSSPYAEPIRGRDQTERSQPAGKGTVAVVKGGFATLTLQRTRGPAMRPQSHTPCSPCNMNSFPWVLCRPRIRTPGALLFHRSRLVCVSCGGLKNRKNVEGVEDEVGVRGLTLELPKAATQYFTGIICQYYTKMPLSKLQTHHYLSLFRRRPLSSY</sequence>
<dbReference type="HOGENOM" id="CLU_1670647_0_0_1"/>
<evidence type="ECO:0000313" key="2">
    <source>
        <dbReference type="EMBL" id="EZF51178.1"/>
    </source>
</evidence>
<feature type="region of interest" description="Disordered" evidence="1">
    <location>
        <begin position="1"/>
        <end position="26"/>
    </location>
</feature>
<gene>
    <name evidence="2" type="ORF">H103_05548</name>
</gene>
<reference evidence="2" key="1">
    <citation type="submission" date="2014-02" db="EMBL/GenBank/DDBJ databases">
        <title>The Genome Sequence of Trichophyton rubrum (morphotype fischeri) CBS 288.86.</title>
        <authorList>
            <consortium name="The Broad Institute Genomics Platform"/>
            <person name="Cuomo C.A."/>
            <person name="White T.C."/>
            <person name="Graser Y."/>
            <person name="Martinez-Rossi N."/>
            <person name="Heitman J."/>
            <person name="Young S.K."/>
            <person name="Zeng Q."/>
            <person name="Gargeya S."/>
            <person name="Abouelleil A."/>
            <person name="Alvarado L."/>
            <person name="Chapman S.B."/>
            <person name="Gainer-Dewar J."/>
            <person name="Goldberg J."/>
            <person name="Griggs A."/>
            <person name="Gujja S."/>
            <person name="Hansen M."/>
            <person name="Howarth C."/>
            <person name="Imamovic A."/>
            <person name="Larimer J."/>
            <person name="Martinez D."/>
            <person name="Murphy C."/>
            <person name="Pearson M.D."/>
            <person name="Persinoti G."/>
            <person name="Poon T."/>
            <person name="Priest M."/>
            <person name="Roberts A.D."/>
            <person name="Saif S."/>
            <person name="Shea T.D."/>
            <person name="Sykes S.N."/>
            <person name="Wortman J."/>
            <person name="Nusbaum C."/>
            <person name="Birren B."/>
        </authorList>
    </citation>
    <scope>NUCLEOTIDE SEQUENCE [LARGE SCALE GENOMIC DNA]</scope>
    <source>
        <strain evidence="2">CBS 288.86</strain>
    </source>
</reference>
<protein>
    <submittedName>
        <fullName evidence="2">Uncharacterized protein</fullName>
    </submittedName>
</protein>
<organism evidence="2">
    <name type="scientific">Trichophyton rubrum CBS 288.86</name>
    <dbReference type="NCBI Taxonomy" id="1215330"/>
    <lineage>
        <taxon>Eukaryota</taxon>
        <taxon>Fungi</taxon>
        <taxon>Dikarya</taxon>
        <taxon>Ascomycota</taxon>
        <taxon>Pezizomycotina</taxon>
        <taxon>Eurotiomycetes</taxon>
        <taxon>Eurotiomycetidae</taxon>
        <taxon>Onygenales</taxon>
        <taxon>Arthrodermataceae</taxon>
        <taxon>Trichophyton</taxon>
    </lineage>
</organism>
<dbReference type="EMBL" id="KK207873">
    <property type="protein sequence ID" value="EZF51178.1"/>
    <property type="molecule type" value="Genomic_DNA"/>
</dbReference>
<evidence type="ECO:0000256" key="1">
    <source>
        <dbReference type="SAM" id="MobiDB-lite"/>
    </source>
</evidence>